<evidence type="ECO:0000256" key="2">
    <source>
        <dbReference type="SAM" id="SignalP"/>
    </source>
</evidence>
<dbReference type="InterPro" id="IPR009030">
    <property type="entry name" value="Growth_fac_rcpt_cys_sf"/>
</dbReference>
<protein>
    <submittedName>
        <fullName evidence="3">High cysteine protein</fullName>
    </submittedName>
</protein>
<sequence length="211" mass="22616">MLLFYFIHLLFEAACAEGAPPLCTDCSSRDSKLCVTCSAIGSNELGPNVCAACGLGMCLQCTADQSSSTNDKCTKCTSGYTVVDNRCAACNDTINGTPNCIECSQRYSNYPQLLCTGCSDGHVLYSNFCPPCSDFTDAHCALCSPSTYSPDTTIKCTECEEGYKLSKYGDHYTCKKSFTVVEILGIVFGTFVGLIAVIASAIFLDMHITKL</sequence>
<reference evidence="3 4" key="1">
    <citation type="journal article" date="2015" name="Mol. Biochem. Parasitol.">
        <title>Identification of polymorphic genes for use in assemblage B genotyping assays through comparative genomics of multiple assemblage B Giardia duodenalis isolates.</title>
        <authorList>
            <person name="Wielinga C."/>
            <person name="Thompson R.C."/>
            <person name="Monis P."/>
            <person name="Ryan U."/>
        </authorList>
    </citation>
    <scope>NUCLEOTIDE SEQUENCE [LARGE SCALE GENOMIC DNA]</scope>
    <source>
        <strain evidence="3 4">BAH15c1</strain>
    </source>
</reference>
<feature type="signal peptide" evidence="2">
    <location>
        <begin position="1"/>
        <end position="18"/>
    </location>
</feature>
<proteinExistence type="predicted"/>
<dbReference type="AlphaFoldDB" id="A0A132NN69"/>
<comment type="caution">
    <text evidence="3">The sequence shown here is derived from an EMBL/GenBank/DDBJ whole genome shotgun (WGS) entry which is preliminary data.</text>
</comment>
<keyword evidence="1" id="KW-1133">Transmembrane helix</keyword>
<gene>
    <name evidence="3" type="ORF">QR46_4505</name>
</gene>
<evidence type="ECO:0000256" key="1">
    <source>
        <dbReference type="SAM" id="Phobius"/>
    </source>
</evidence>
<organism evidence="3 4">
    <name type="scientific">Giardia duodenalis assemblage B</name>
    <dbReference type="NCBI Taxonomy" id="1394984"/>
    <lineage>
        <taxon>Eukaryota</taxon>
        <taxon>Metamonada</taxon>
        <taxon>Diplomonadida</taxon>
        <taxon>Hexamitidae</taxon>
        <taxon>Giardiinae</taxon>
        <taxon>Giardia</taxon>
    </lineage>
</organism>
<feature type="transmembrane region" description="Helical" evidence="1">
    <location>
        <begin position="183"/>
        <end position="204"/>
    </location>
</feature>
<keyword evidence="1" id="KW-0812">Transmembrane</keyword>
<accession>A0A132NN69</accession>
<evidence type="ECO:0000313" key="3">
    <source>
        <dbReference type="EMBL" id="KWX11540.1"/>
    </source>
</evidence>
<evidence type="ECO:0000313" key="4">
    <source>
        <dbReference type="Proteomes" id="UP000070089"/>
    </source>
</evidence>
<name>A0A132NN69_GIAIN</name>
<dbReference type="SUPFAM" id="SSF57184">
    <property type="entry name" value="Growth factor receptor domain"/>
    <property type="match status" value="1"/>
</dbReference>
<dbReference type="Proteomes" id="UP000070089">
    <property type="component" value="Unassembled WGS sequence"/>
</dbReference>
<keyword evidence="1" id="KW-0472">Membrane</keyword>
<feature type="chain" id="PRO_5007800040" evidence="2">
    <location>
        <begin position="19"/>
        <end position="211"/>
    </location>
</feature>
<dbReference type="EMBL" id="JXTI01000176">
    <property type="protein sequence ID" value="KWX11540.1"/>
    <property type="molecule type" value="Genomic_DNA"/>
</dbReference>
<dbReference type="VEuPathDB" id="GiardiaDB:QR46_4505"/>
<dbReference type="OrthoDB" id="10250452at2759"/>
<keyword evidence="2" id="KW-0732">Signal</keyword>